<comment type="caution">
    <text evidence="4">The sequence shown here is derived from an EMBL/GenBank/DDBJ whole genome shotgun (WGS) entry which is preliminary data.</text>
</comment>
<dbReference type="Gene3D" id="3.30.560.10">
    <property type="entry name" value="Glucose Oxidase, domain 3"/>
    <property type="match status" value="1"/>
</dbReference>
<keyword evidence="5" id="KW-1185">Reference proteome</keyword>
<evidence type="ECO:0000259" key="3">
    <source>
        <dbReference type="PROSITE" id="PS00624"/>
    </source>
</evidence>
<organism evidence="4 5">
    <name type="scientific">Fusarium austroafricanum</name>
    <dbReference type="NCBI Taxonomy" id="2364996"/>
    <lineage>
        <taxon>Eukaryota</taxon>
        <taxon>Fungi</taxon>
        <taxon>Dikarya</taxon>
        <taxon>Ascomycota</taxon>
        <taxon>Pezizomycotina</taxon>
        <taxon>Sordariomycetes</taxon>
        <taxon>Hypocreomycetidae</taxon>
        <taxon>Hypocreales</taxon>
        <taxon>Nectriaceae</taxon>
        <taxon>Fusarium</taxon>
        <taxon>Fusarium concolor species complex</taxon>
    </lineage>
</organism>
<sequence length="642" mass="70383">MMKPVFLSLLAGLAFALPTSHTAEAEYEFVIIGSGTGGGTLAANLARAGHSVFLIEAGGDQGDKQLIPAMADHIAEDPSMSWSFYVNHYQNETQARRDSKFAYRLSNGTLWSGLNPPDDAEPLGVLYPRGATVGGSTQLNAMNFALPPDQDWDDIAELTGDESWRSDKMRQLFIDIENCTYAPDGTSGHGFDGFIQSSFNNISYITDRPGVVQSLKRAFEYIEGTQVNDAAEVGRLMQRDINRLAADRYSPGVYQIPLHIDNLKRRSSAWSYLHETMTAESANGSALYPLTLSTHSLSTRVLFKEGKNGKPMAYGVEYLKGEGLYSADKRYNKSDTGRLVNVTASREVIVAGGTFNTPQILKLSGIGPREELESLDIPVVVDLPAVGKYLQDNYEGGVSVEASIPWENNPFENCTFTLETNDTCYQEWSQSHTGPYGEGAAPISLLYRSSVSETNDSDLYFFGAAGSVFRGYFPGYSTWRAPPTSWFWSIVKMQPGNQAGTITLRSRDPRQAPKINFNYFAEKGEQDLQAIQEGVELAMRIFNATGEPYAPFKVIEPRPDVDVQQGIRDEAFGHHASSSCRMGPAGNRNYCVDSEFKVNGVEGLRVVDASIFPRSPGGFPAAPTFVISQKAFGLILNSIMTA</sequence>
<proteinExistence type="inferred from homology"/>
<protein>
    <recommendedName>
        <fullName evidence="3">Glucose-methanol-choline oxidoreductase N-terminal domain-containing protein</fullName>
    </recommendedName>
</protein>
<dbReference type="SUPFAM" id="SSF54373">
    <property type="entry name" value="FAD-linked reductases, C-terminal domain"/>
    <property type="match status" value="1"/>
</dbReference>
<evidence type="ECO:0000313" key="4">
    <source>
        <dbReference type="EMBL" id="KAF4452587.1"/>
    </source>
</evidence>
<dbReference type="SUPFAM" id="SSF51905">
    <property type="entry name" value="FAD/NAD(P)-binding domain"/>
    <property type="match status" value="1"/>
</dbReference>
<dbReference type="GO" id="GO:0016614">
    <property type="term" value="F:oxidoreductase activity, acting on CH-OH group of donors"/>
    <property type="evidence" value="ECO:0007669"/>
    <property type="project" value="InterPro"/>
</dbReference>
<evidence type="ECO:0000256" key="1">
    <source>
        <dbReference type="ARBA" id="ARBA00010790"/>
    </source>
</evidence>
<gene>
    <name evidence="4" type="ORF">F53441_4606</name>
</gene>
<reference evidence="4" key="1">
    <citation type="submission" date="2020-01" db="EMBL/GenBank/DDBJ databases">
        <title>Identification and distribution of gene clusters putatively required for synthesis of sphingolipid metabolism inhibitors in phylogenetically diverse species of the filamentous fungus Fusarium.</title>
        <authorList>
            <person name="Kim H.-S."/>
            <person name="Busman M."/>
            <person name="Brown D.W."/>
            <person name="Divon H."/>
            <person name="Uhlig S."/>
            <person name="Proctor R.H."/>
        </authorList>
    </citation>
    <scope>NUCLEOTIDE SEQUENCE</scope>
    <source>
        <strain evidence="4">NRRL 53441</strain>
    </source>
</reference>
<evidence type="ECO:0000256" key="2">
    <source>
        <dbReference type="SAM" id="SignalP"/>
    </source>
</evidence>
<evidence type="ECO:0000313" key="5">
    <source>
        <dbReference type="Proteomes" id="UP000605986"/>
    </source>
</evidence>
<dbReference type="InterPro" id="IPR000172">
    <property type="entry name" value="GMC_OxRdtase_N"/>
</dbReference>
<dbReference type="Proteomes" id="UP000605986">
    <property type="component" value="Unassembled WGS sequence"/>
</dbReference>
<comment type="similarity">
    <text evidence="1">Belongs to the GMC oxidoreductase family.</text>
</comment>
<dbReference type="AlphaFoldDB" id="A0A8H4KJZ4"/>
<dbReference type="Gene3D" id="3.50.50.60">
    <property type="entry name" value="FAD/NAD(P)-binding domain"/>
    <property type="match status" value="1"/>
</dbReference>
<keyword evidence="2" id="KW-0732">Signal</keyword>
<name>A0A8H4KJZ4_9HYPO</name>
<dbReference type="Pfam" id="PF05199">
    <property type="entry name" value="GMC_oxred_C"/>
    <property type="match status" value="1"/>
</dbReference>
<dbReference type="PANTHER" id="PTHR11552:SF213">
    <property type="entry name" value="DEHYDROGENASE, PUTATIVE-RELATED"/>
    <property type="match status" value="1"/>
</dbReference>
<dbReference type="InterPro" id="IPR007867">
    <property type="entry name" value="GMC_OxRtase_C"/>
</dbReference>
<dbReference type="OrthoDB" id="269227at2759"/>
<dbReference type="Pfam" id="PF00732">
    <property type="entry name" value="GMC_oxred_N"/>
    <property type="match status" value="1"/>
</dbReference>
<dbReference type="GO" id="GO:0050660">
    <property type="term" value="F:flavin adenine dinucleotide binding"/>
    <property type="evidence" value="ECO:0007669"/>
    <property type="project" value="InterPro"/>
</dbReference>
<feature type="chain" id="PRO_5034462337" description="Glucose-methanol-choline oxidoreductase N-terminal domain-containing protein" evidence="2">
    <location>
        <begin position="17"/>
        <end position="642"/>
    </location>
</feature>
<dbReference type="InterPro" id="IPR036188">
    <property type="entry name" value="FAD/NAD-bd_sf"/>
</dbReference>
<dbReference type="PROSITE" id="PS00624">
    <property type="entry name" value="GMC_OXRED_2"/>
    <property type="match status" value="1"/>
</dbReference>
<dbReference type="PIRSF" id="PIRSF000137">
    <property type="entry name" value="Alcohol_oxidase"/>
    <property type="match status" value="1"/>
</dbReference>
<dbReference type="EMBL" id="JAADJG010000182">
    <property type="protein sequence ID" value="KAF4452587.1"/>
    <property type="molecule type" value="Genomic_DNA"/>
</dbReference>
<feature type="signal peptide" evidence="2">
    <location>
        <begin position="1"/>
        <end position="16"/>
    </location>
</feature>
<dbReference type="PANTHER" id="PTHR11552">
    <property type="entry name" value="GLUCOSE-METHANOL-CHOLINE GMC OXIDOREDUCTASE"/>
    <property type="match status" value="1"/>
</dbReference>
<accession>A0A8H4KJZ4</accession>
<feature type="domain" description="Glucose-methanol-choline oxidoreductase N-terminal" evidence="3">
    <location>
        <begin position="353"/>
        <end position="367"/>
    </location>
</feature>
<dbReference type="InterPro" id="IPR012132">
    <property type="entry name" value="GMC_OxRdtase"/>
</dbReference>